<comment type="caution">
    <text evidence="1">The sequence shown here is derived from an EMBL/GenBank/DDBJ whole genome shotgun (WGS) entry which is preliminary data.</text>
</comment>
<dbReference type="EMBL" id="CM044705">
    <property type="protein sequence ID" value="KAI5660713.1"/>
    <property type="molecule type" value="Genomic_DNA"/>
</dbReference>
<reference evidence="2" key="1">
    <citation type="journal article" date="2023" name="Nat. Plants">
        <title>Single-cell RNA sequencing provides a high-resolution roadmap for understanding the multicellular compartmentation of specialized metabolism.</title>
        <authorList>
            <person name="Sun S."/>
            <person name="Shen X."/>
            <person name="Li Y."/>
            <person name="Li Y."/>
            <person name="Wang S."/>
            <person name="Li R."/>
            <person name="Zhang H."/>
            <person name="Shen G."/>
            <person name="Guo B."/>
            <person name="Wei J."/>
            <person name="Xu J."/>
            <person name="St-Pierre B."/>
            <person name="Chen S."/>
            <person name="Sun C."/>
        </authorList>
    </citation>
    <scope>NUCLEOTIDE SEQUENCE [LARGE SCALE GENOMIC DNA]</scope>
</reference>
<gene>
    <name evidence="1" type="ORF">M9H77_20036</name>
</gene>
<keyword evidence="2" id="KW-1185">Reference proteome</keyword>
<protein>
    <submittedName>
        <fullName evidence="1">Uncharacterized protein</fullName>
    </submittedName>
</protein>
<name>A0ACC0AMQ7_CATRO</name>
<organism evidence="1 2">
    <name type="scientific">Catharanthus roseus</name>
    <name type="common">Madagascar periwinkle</name>
    <name type="synonym">Vinca rosea</name>
    <dbReference type="NCBI Taxonomy" id="4058"/>
    <lineage>
        <taxon>Eukaryota</taxon>
        <taxon>Viridiplantae</taxon>
        <taxon>Streptophyta</taxon>
        <taxon>Embryophyta</taxon>
        <taxon>Tracheophyta</taxon>
        <taxon>Spermatophyta</taxon>
        <taxon>Magnoliopsida</taxon>
        <taxon>eudicotyledons</taxon>
        <taxon>Gunneridae</taxon>
        <taxon>Pentapetalae</taxon>
        <taxon>asterids</taxon>
        <taxon>lamiids</taxon>
        <taxon>Gentianales</taxon>
        <taxon>Apocynaceae</taxon>
        <taxon>Rauvolfioideae</taxon>
        <taxon>Vinceae</taxon>
        <taxon>Catharanthinae</taxon>
        <taxon>Catharanthus</taxon>
    </lineage>
</organism>
<dbReference type="Proteomes" id="UP001060085">
    <property type="component" value="Linkage Group LG05"/>
</dbReference>
<evidence type="ECO:0000313" key="1">
    <source>
        <dbReference type="EMBL" id="KAI5660713.1"/>
    </source>
</evidence>
<evidence type="ECO:0000313" key="2">
    <source>
        <dbReference type="Proteomes" id="UP001060085"/>
    </source>
</evidence>
<sequence>MGTHLSKNYVPVYVMLPLGVISAENKFEDPEKLEKQLNELKEAGIDGVMVDVWWGIIESEGPMLYDWSAYKILFELIAKKGLKIQAIMSFHQCGGNVGDVVNIPIPQWVLAIGEEDPNIFYTDRSGNRNIEYLSSGVDNLPLFVGRTAVQMYSDYMRSFKEAMAHLLEAGEIVDIEVGLGPCGEMRYPSYPQTQGWVFPGIGEFQCYDEYLRAEFKEAAIAAGHPEWDVPYDAGTYNDTPEDTQFFGPNGTYLTEQGDFFLTWYSNKLIQHADQILEEANKVFLGCKTRLAAKVSGMHWWYKSDSHAAELTAGYYNLSNRDGYRPISRMLKRHFASLDFTCLEMRDIEQPENAKSGPQELVQQVLSGGWREGIEVAGENALSRYDAIAYNQMLLNVRPNGINKEGAPKLRMSALTYLRLGDDLLKENNFRIFKSFVKKMHADQDHYPNFIDLTPLEESKPKIPIDELLEATIPMEPFKWDEKTDTPVDEF</sequence>
<accession>A0ACC0AMQ7</accession>
<proteinExistence type="predicted"/>